<comment type="similarity">
    <text evidence="7">Belongs to the drug/metabolite transporter (DMT) superfamily. Small multidrug resistance (SMR) (TC 2.A.7.1) family. Gdx/SugE subfamily.</text>
</comment>
<dbReference type="RefSeq" id="WP_191007000.1">
    <property type="nucleotide sequence ID" value="NZ_JACXAD010000030.1"/>
</dbReference>
<sequence>MPWIYLVVASLFEVAWTYSLKSLSIQKIRALDWLHLHQQPGELLTLVPLLGYIAFGVGNVVFLSLAMRQIPTATAYATWMALAVVGLRIVDSVILKQPFSLMHLLYTSMIIAGVLGLRRLE</sequence>
<keyword evidence="5 10" id="KW-1133">Transmembrane helix</keyword>
<feature type="transmembrane region" description="Helical" evidence="10">
    <location>
        <begin position="43"/>
        <end position="66"/>
    </location>
</feature>
<name>A0A927BHL1_9BACT</name>
<comment type="caution">
    <text evidence="11">The sequence shown here is derived from an EMBL/GenBank/DDBJ whole genome shotgun (WGS) entry which is preliminary data.</text>
</comment>
<dbReference type="InterPro" id="IPR037185">
    <property type="entry name" value="EmrE-like"/>
</dbReference>
<gene>
    <name evidence="11" type="ORF">IC235_20070</name>
</gene>
<reference evidence="11" key="1">
    <citation type="submission" date="2020-09" db="EMBL/GenBank/DDBJ databases">
        <authorList>
            <person name="Kim M.K."/>
        </authorList>
    </citation>
    <scope>NUCLEOTIDE SEQUENCE</scope>
    <source>
        <strain evidence="11">BT664</strain>
    </source>
</reference>
<evidence type="ECO:0000256" key="1">
    <source>
        <dbReference type="ARBA" id="ARBA00004651"/>
    </source>
</evidence>
<keyword evidence="3" id="KW-1003">Cell membrane</keyword>
<dbReference type="PANTHER" id="PTHR30561">
    <property type="entry name" value="SMR FAMILY PROTON-DEPENDENT DRUG EFFLUX TRANSPORTER SUGE"/>
    <property type="match status" value="1"/>
</dbReference>
<evidence type="ECO:0000256" key="6">
    <source>
        <dbReference type="ARBA" id="ARBA00023136"/>
    </source>
</evidence>
<evidence type="ECO:0000256" key="5">
    <source>
        <dbReference type="ARBA" id="ARBA00022989"/>
    </source>
</evidence>
<keyword evidence="2" id="KW-0813">Transport</keyword>
<evidence type="ECO:0000256" key="7">
    <source>
        <dbReference type="ARBA" id="ARBA00038151"/>
    </source>
</evidence>
<evidence type="ECO:0000313" key="12">
    <source>
        <dbReference type="Proteomes" id="UP000612233"/>
    </source>
</evidence>
<dbReference type="SUPFAM" id="SSF103481">
    <property type="entry name" value="Multidrug resistance efflux transporter EmrE"/>
    <property type="match status" value="1"/>
</dbReference>
<dbReference type="GO" id="GO:0022857">
    <property type="term" value="F:transmembrane transporter activity"/>
    <property type="evidence" value="ECO:0007669"/>
    <property type="project" value="InterPro"/>
</dbReference>
<keyword evidence="6 10" id="KW-0472">Membrane</keyword>
<feature type="transmembrane region" description="Helical" evidence="10">
    <location>
        <begin position="100"/>
        <end position="117"/>
    </location>
</feature>
<evidence type="ECO:0000256" key="10">
    <source>
        <dbReference type="SAM" id="Phobius"/>
    </source>
</evidence>
<evidence type="ECO:0000256" key="8">
    <source>
        <dbReference type="ARBA" id="ARBA00039168"/>
    </source>
</evidence>
<evidence type="ECO:0000256" key="2">
    <source>
        <dbReference type="ARBA" id="ARBA00022448"/>
    </source>
</evidence>
<comment type="subcellular location">
    <subcellularLocation>
        <location evidence="1 9">Cell membrane</location>
        <topology evidence="1 9">Multi-pass membrane protein</topology>
    </subcellularLocation>
</comment>
<dbReference type="EMBL" id="JACXAD010000030">
    <property type="protein sequence ID" value="MBD2770189.1"/>
    <property type="molecule type" value="Genomic_DNA"/>
</dbReference>
<dbReference type="PANTHER" id="PTHR30561:SF0">
    <property type="entry name" value="GUANIDINIUM EXPORTER"/>
    <property type="match status" value="1"/>
</dbReference>
<organism evidence="11 12">
    <name type="scientific">Hymenobacter montanus</name>
    <dbReference type="NCBI Taxonomy" id="2771359"/>
    <lineage>
        <taxon>Bacteria</taxon>
        <taxon>Pseudomonadati</taxon>
        <taxon>Bacteroidota</taxon>
        <taxon>Cytophagia</taxon>
        <taxon>Cytophagales</taxon>
        <taxon>Hymenobacteraceae</taxon>
        <taxon>Hymenobacter</taxon>
    </lineage>
</organism>
<evidence type="ECO:0000256" key="3">
    <source>
        <dbReference type="ARBA" id="ARBA00022475"/>
    </source>
</evidence>
<protein>
    <recommendedName>
        <fullName evidence="8">Guanidinium exporter</fullName>
    </recommendedName>
</protein>
<dbReference type="Proteomes" id="UP000612233">
    <property type="component" value="Unassembled WGS sequence"/>
</dbReference>
<feature type="transmembrane region" description="Helical" evidence="10">
    <location>
        <begin position="73"/>
        <end position="94"/>
    </location>
</feature>
<keyword evidence="12" id="KW-1185">Reference proteome</keyword>
<evidence type="ECO:0000313" key="11">
    <source>
        <dbReference type="EMBL" id="MBD2770189.1"/>
    </source>
</evidence>
<keyword evidence="4 9" id="KW-0812">Transmembrane</keyword>
<dbReference type="InterPro" id="IPR045324">
    <property type="entry name" value="Small_multidrug_res"/>
</dbReference>
<evidence type="ECO:0000256" key="9">
    <source>
        <dbReference type="RuleBase" id="RU003942"/>
    </source>
</evidence>
<dbReference type="Pfam" id="PF00893">
    <property type="entry name" value="Multi_Drug_Res"/>
    <property type="match status" value="1"/>
</dbReference>
<dbReference type="AlphaFoldDB" id="A0A927BHL1"/>
<dbReference type="Gene3D" id="1.10.3730.20">
    <property type="match status" value="1"/>
</dbReference>
<dbReference type="GO" id="GO:0005886">
    <property type="term" value="C:plasma membrane"/>
    <property type="evidence" value="ECO:0007669"/>
    <property type="project" value="UniProtKB-SubCell"/>
</dbReference>
<proteinExistence type="inferred from homology"/>
<evidence type="ECO:0000256" key="4">
    <source>
        <dbReference type="ARBA" id="ARBA00022692"/>
    </source>
</evidence>
<dbReference type="InterPro" id="IPR000390">
    <property type="entry name" value="Small_drug/metabolite_transptr"/>
</dbReference>
<accession>A0A927BHL1</accession>